<name>A0A6S6S9T0_9BACT</name>
<evidence type="ECO:0000313" key="1">
    <source>
        <dbReference type="EMBL" id="CAA6799861.1"/>
    </source>
</evidence>
<organism evidence="1">
    <name type="scientific">uncultured Sulfurovum sp</name>
    <dbReference type="NCBI Taxonomy" id="269237"/>
    <lineage>
        <taxon>Bacteria</taxon>
        <taxon>Pseudomonadati</taxon>
        <taxon>Campylobacterota</taxon>
        <taxon>Epsilonproteobacteria</taxon>
        <taxon>Campylobacterales</taxon>
        <taxon>Sulfurovaceae</taxon>
        <taxon>Sulfurovum</taxon>
        <taxon>environmental samples</taxon>
    </lineage>
</organism>
<proteinExistence type="predicted"/>
<reference evidence="1" key="1">
    <citation type="submission" date="2020-01" db="EMBL/GenBank/DDBJ databases">
        <authorList>
            <person name="Meier V. D."/>
            <person name="Meier V D."/>
        </authorList>
    </citation>
    <scope>NUCLEOTIDE SEQUENCE</scope>
    <source>
        <strain evidence="1">HLG_WM_MAG_01</strain>
    </source>
</reference>
<accession>A0A6S6S9T0</accession>
<dbReference type="EMBL" id="CACVAS010000007">
    <property type="protein sequence ID" value="CAA6799861.1"/>
    <property type="molecule type" value="Genomic_DNA"/>
</dbReference>
<dbReference type="AlphaFoldDB" id="A0A6S6S9T0"/>
<protein>
    <submittedName>
        <fullName evidence="1">Uncharacterized protein</fullName>
    </submittedName>
</protein>
<gene>
    <name evidence="1" type="ORF">HELGO_WM71492</name>
</gene>
<sequence>MLIILMLGTTVNLSAKDGVPFIHSFGELRVYYKDWLVVCADKGDGECRMVNYVNKDSSQKTGFFPDSRLTLIPTQLGKAASIDFFDRGAPSEVNGISIDVDGKAFSVEASGYDTPEKNRVMETYIVHDEVTLKEVVKLSKPARWLTFSYEGISGQVLKVRFSLRGFTKALAFIKKQESKRGC</sequence>